<name>A0A840A1V7_9CAUL</name>
<proteinExistence type="predicted"/>
<dbReference type="SUPFAM" id="SSF158442">
    <property type="entry name" value="DsbB-like"/>
    <property type="match status" value="1"/>
</dbReference>
<evidence type="ECO:0000313" key="6">
    <source>
        <dbReference type="EMBL" id="MBB3891420.1"/>
    </source>
</evidence>
<dbReference type="Proteomes" id="UP000530564">
    <property type="component" value="Unassembled WGS sequence"/>
</dbReference>
<evidence type="ECO:0000256" key="3">
    <source>
        <dbReference type="ARBA" id="ARBA00022989"/>
    </source>
</evidence>
<feature type="transmembrane region" description="Helical" evidence="5">
    <location>
        <begin position="73"/>
        <end position="92"/>
    </location>
</feature>
<dbReference type="PIRSF" id="PIRSF033913">
    <property type="entry name" value="S-S_format_DsbB"/>
    <property type="match status" value="1"/>
</dbReference>
<keyword evidence="2 5" id="KW-0812">Transmembrane</keyword>
<dbReference type="GO" id="GO:0015035">
    <property type="term" value="F:protein-disulfide reductase activity"/>
    <property type="evidence" value="ECO:0007669"/>
    <property type="project" value="InterPro"/>
</dbReference>
<keyword evidence="3 5" id="KW-1133">Transmembrane helix</keyword>
<dbReference type="InterPro" id="IPR023380">
    <property type="entry name" value="DsbB-like_sf"/>
</dbReference>
<evidence type="ECO:0000256" key="4">
    <source>
        <dbReference type="ARBA" id="ARBA00023136"/>
    </source>
</evidence>
<keyword evidence="7" id="KW-1185">Reference proteome</keyword>
<accession>A0A840A1V7</accession>
<dbReference type="GO" id="GO:0006457">
    <property type="term" value="P:protein folding"/>
    <property type="evidence" value="ECO:0007669"/>
    <property type="project" value="InterPro"/>
</dbReference>
<gene>
    <name evidence="6" type="ORF">GGQ61_002137</name>
</gene>
<dbReference type="Pfam" id="PF02600">
    <property type="entry name" value="DsbB"/>
    <property type="match status" value="1"/>
</dbReference>
<dbReference type="Gene3D" id="1.20.1550.10">
    <property type="entry name" value="DsbB-like"/>
    <property type="match status" value="1"/>
</dbReference>
<dbReference type="InterPro" id="IPR003752">
    <property type="entry name" value="DiS_bond_form_DsbB/BdbC"/>
</dbReference>
<reference evidence="6 7" key="1">
    <citation type="submission" date="2020-08" db="EMBL/GenBank/DDBJ databases">
        <title>Genomic Encyclopedia of Type Strains, Phase IV (KMG-IV): sequencing the most valuable type-strain genomes for metagenomic binning, comparative biology and taxonomic classification.</title>
        <authorList>
            <person name="Goeker M."/>
        </authorList>
    </citation>
    <scope>NUCLEOTIDE SEQUENCE [LARGE SCALE GENOMIC DNA]</scope>
    <source>
        <strain evidence="6 7">DSM 21793</strain>
    </source>
</reference>
<dbReference type="InterPro" id="IPR024199">
    <property type="entry name" value="Uncharacterised_DsbB"/>
</dbReference>
<feature type="transmembrane region" description="Helical" evidence="5">
    <location>
        <begin position="137"/>
        <end position="164"/>
    </location>
</feature>
<dbReference type="EMBL" id="JACIDK010000002">
    <property type="protein sequence ID" value="MBB3891420.1"/>
    <property type="molecule type" value="Genomic_DNA"/>
</dbReference>
<evidence type="ECO:0000256" key="5">
    <source>
        <dbReference type="SAM" id="Phobius"/>
    </source>
</evidence>
<evidence type="ECO:0000256" key="1">
    <source>
        <dbReference type="ARBA" id="ARBA00004141"/>
    </source>
</evidence>
<comment type="caution">
    <text evidence="6">The sequence shown here is derived from an EMBL/GenBank/DDBJ whole genome shotgun (WGS) entry which is preliminary data.</text>
</comment>
<organism evidence="6 7">
    <name type="scientific">Phenylobacterium haematophilum</name>
    <dbReference type="NCBI Taxonomy" id="98513"/>
    <lineage>
        <taxon>Bacteria</taxon>
        <taxon>Pseudomonadati</taxon>
        <taxon>Pseudomonadota</taxon>
        <taxon>Alphaproteobacteria</taxon>
        <taxon>Caulobacterales</taxon>
        <taxon>Caulobacteraceae</taxon>
        <taxon>Phenylobacterium</taxon>
    </lineage>
</organism>
<protein>
    <submittedName>
        <fullName evidence="6">Disulfide bond formation protein DsbB</fullName>
    </submittedName>
</protein>
<keyword evidence="4 5" id="KW-0472">Membrane</keyword>
<dbReference type="GO" id="GO:0016020">
    <property type="term" value="C:membrane"/>
    <property type="evidence" value="ECO:0007669"/>
    <property type="project" value="UniProtKB-SubCell"/>
</dbReference>
<evidence type="ECO:0000313" key="7">
    <source>
        <dbReference type="Proteomes" id="UP000530564"/>
    </source>
</evidence>
<sequence>MSALLKPFLERWRLTALVASLAMLATAHAFETFGGLAPCALCLRAREVYWVAAGLALAGMLVTRMRAGARWRWVFDAALAAVFAFGVGLAVYHSGVEWKWWPGPTACSGGGGSVSAGQMADLLGGAKIAPPACDKAAWVFLGLSMAGWNALASLGLTVLSLLAVRHERRKLS</sequence>
<dbReference type="AlphaFoldDB" id="A0A840A1V7"/>
<evidence type="ECO:0000256" key="2">
    <source>
        <dbReference type="ARBA" id="ARBA00022692"/>
    </source>
</evidence>
<dbReference type="RefSeq" id="WP_183772250.1">
    <property type="nucleotide sequence ID" value="NZ_JACIDK010000002.1"/>
</dbReference>
<comment type="subcellular location">
    <subcellularLocation>
        <location evidence="1">Membrane</location>
        <topology evidence="1">Multi-pass membrane protein</topology>
    </subcellularLocation>
</comment>